<accession>A0A9X0CED7</accession>
<keyword evidence="2" id="KW-0812">Transmembrane</keyword>
<evidence type="ECO:0000256" key="2">
    <source>
        <dbReference type="SAM" id="Phobius"/>
    </source>
</evidence>
<feature type="signal peptide" evidence="3">
    <location>
        <begin position="1"/>
        <end position="19"/>
    </location>
</feature>
<keyword evidence="2" id="KW-1133">Transmembrane helix</keyword>
<dbReference type="InterPro" id="IPR031751">
    <property type="entry name" value="DUF4735"/>
</dbReference>
<keyword evidence="3" id="KW-0732">Signal</keyword>
<dbReference type="EMBL" id="MU827791">
    <property type="protein sequence ID" value="KAJ7330770.1"/>
    <property type="molecule type" value="Genomic_DNA"/>
</dbReference>
<feature type="chain" id="PRO_5040881885" evidence="3">
    <location>
        <begin position="20"/>
        <end position="536"/>
    </location>
</feature>
<dbReference type="AlphaFoldDB" id="A0A9X0CED7"/>
<gene>
    <name evidence="4" type="ORF">OS493_021700</name>
</gene>
<evidence type="ECO:0000256" key="3">
    <source>
        <dbReference type="SAM" id="SignalP"/>
    </source>
</evidence>
<dbReference type="Pfam" id="PF15882">
    <property type="entry name" value="DUF4735"/>
    <property type="match status" value="1"/>
</dbReference>
<evidence type="ECO:0000313" key="5">
    <source>
        <dbReference type="Proteomes" id="UP001163046"/>
    </source>
</evidence>
<evidence type="ECO:0000313" key="4">
    <source>
        <dbReference type="EMBL" id="KAJ7330770.1"/>
    </source>
</evidence>
<reference evidence="4" key="1">
    <citation type="submission" date="2023-01" db="EMBL/GenBank/DDBJ databases">
        <title>Genome assembly of the deep-sea coral Lophelia pertusa.</title>
        <authorList>
            <person name="Herrera S."/>
            <person name="Cordes E."/>
        </authorList>
    </citation>
    <scope>NUCLEOTIDE SEQUENCE</scope>
    <source>
        <strain evidence="4">USNM1676648</strain>
        <tissue evidence="4">Polyp</tissue>
    </source>
</reference>
<comment type="caution">
    <text evidence="4">The sequence shown here is derived from an EMBL/GenBank/DDBJ whole genome shotgun (WGS) entry which is preliminary data.</text>
</comment>
<name>A0A9X0CED7_9CNID</name>
<keyword evidence="5" id="KW-1185">Reference proteome</keyword>
<sequence>MLASRITFLLVLCLGSVLPYDQKSDDLTQEVISALNRVLDFFKRDYKSINLDGIFGLRVAQGALLSIIDNVQDGQLNVEDSVLNQVKGLSNKASLIAEDALPFLQRSSPEYFKKFKKQVSDPWTNFKPFTNKKLLKRRYEPESRRNVINFDESTSDQCLSELTGTATGSDGDQPCHIDDKCWGLISAEGTQGYALTHQALFFQLGEIQGCTPVLLKRLEQSNIKGGLEEIYNRICSDIYPEMMAMEQKRTFDKSNYQRDLYMEQAMVCGSMGYVDFLSSERLRKILSWQRKDGCFGERSRNVYEDDDDETEQFSETDTSDVEEQQSEFIDRSDMDSAAEKIKSPFGNFKKSLEYEYSHLLRKPLGMKTMRSLLVEKELKDGCLSHVTGVATGLLGVYLRWLLYSHGQQFQKHNGEETKKSINPVQNKETEVYVNENLADVIALKENRLQVRRQKMKQDQMQSAHLMQMRRAAMLENNELLIERNVEGRGWSGTVTWRVIVFGGVFLVLMVLLVKGCRGMPNMVKMITHAKKTAHVI</sequence>
<protein>
    <submittedName>
        <fullName evidence="4">Uncharacterized protein</fullName>
    </submittedName>
</protein>
<dbReference type="Proteomes" id="UP001163046">
    <property type="component" value="Unassembled WGS sequence"/>
</dbReference>
<dbReference type="PANTHER" id="PTHR33539:SF1">
    <property type="entry name" value="UPF0764 PROTEIN C16ORF89"/>
    <property type="match status" value="1"/>
</dbReference>
<feature type="transmembrane region" description="Helical" evidence="2">
    <location>
        <begin position="494"/>
        <end position="513"/>
    </location>
</feature>
<dbReference type="PANTHER" id="PTHR33539">
    <property type="entry name" value="UPF0764 PROTEIN C16ORF89"/>
    <property type="match status" value="1"/>
</dbReference>
<feature type="compositionally biased region" description="Acidic residues" evidence="1">
    <location>
        <begin position="304"/>
        <end position="325"/>
    </location>
</feature>
<dbReference type="OrthoDB" id="5949187at2759"/>
<proteinExistence type="predicted"/>
<feature type="region of interest" description="Disordered" evidence="1">
    <location>
        <begin position="299"/>
        <end position="328"/>
    </location>
</feature>
<evidence type="ECO:0000256" key="1">
    <source>
        <dbReference type="SAM" id="MobiDB-lite"/>
    </source>
</evidence>
<organism evidence="4 5">
    <name type="scientific">Desmophyllum pertusum</name>
    <dbReference type="NCBI Taxonomy" id="174260"/>
    <lineage>
        <taxon>Eukaryota</taxon>
        <taxon>Metazoa</taxon>
        <taxon>Cnidaria</taxon>
        <taxon>Anthozoa</taxon>
        <taxon>Hexacorallia</taxon>
        <taxon>Scleractinia</taxon>
        <taxon>Caryophylliina</taxon>
        <taxon>Caryophylliidae</taxon>
        <taxon>Desmophyllum</taxon>
    </lineage>
</organism>
<keyword evidence="2" id="KW-0472">Membrane</keyword>